<feature type="domain" description="Peptidase S9 prolyl oligopeptidase catalytic" evidence="3">
    <location>
        <begin position="158"/>
        <end position="286"/>
    </location>
</feature>
<evidence type="ECO:0000313" key="4">
    <source>
        <dbReference type="EMBL" id="MBA5728054.1"/>
    </source>
</evidence>
<gene>
    <name evidence="4" type="ORF">CPA56_08725</name>
</gene>
<evidence type="ECO:0000313" key="5">
    <source>
        <dbReference type="Proteomes" id="UP000765338"/>
    </source>
</evidence>
<proteinExistence type="predicted"/>
<dbReference type="Gene3D" id="3.40.50.1820">
    <property type="entry name" value="alpha/beta hydrolase"/>
    <property type="match status" value="1"/>
</dbReference>
<dbReference type="InterPro" id="IPR001375">
    <property type="entry name" value="Peptidase_S9_cat"/>
</dbReference>
<name>A0ABR5ZUQ0_9PROT</name>
<dbReference type="Proteomes" id="UP000765338">
    <property type="component" value="Unassembled WGS sequence"/>
</dbReference>
<keyword evidence="1 4" id="KW-0378">Hydrolase</keyword>
<comment type="caution">
    <text evidence="4">The sequence shown here is derived from an EMBL/GenBank/DDBJ whole genome shotgun (WGS) entry which is preliminary data.</text>
</comment>
<dbReference type="InterPro" id="IPR050300">
    <property type="entry name" value="GDXG_lipolytic_enzyme"/>
</dbReference>
<dbReference type="PANTHER" id="PTHR48081">
    <property type="entry name" value="AB HYDROLASE SUPERFAMILY PROTEIN C4A8.06C"/>
    <property type="match status" value="1"/>
</dbReference>
<feature type="chain" id="PRO_5047210084" evidence="2">
    <location>
        <begin position="22"/>
        <end position="307"/>
    </location>
</feature>
<reference evidence="4 5" key="1">
    <citation type="submission" date="2017-10" db="EMBL/GenBank/DDBJ databases">
        <authorList>
            <person name="Jakob F."/>
        </authorList>
    </citation>
    <scope>NUCLEOTIDE SEQUENCE [LARGE SCALE GENOMIC DNA]</scope>
    <source>
        <strain evidence="4 5">TMW 2.1889</strain>
    </source>
</reference>
<accession>A0ABR5ZUQ0</accession>
<organism evidence="4 5">
    <name type="scientific">Bombella mellum</name>
    <dbReference type="NCBI Taxonomy" id="2039288"/>
    <lineage>
        <taxon>Bacteria</taxon>
        <taxon>Pseudomonadati</taxon>
        <taxon>Pseudomonadota</taxon>
        <taxon>Alphaproteobacteria</taxon>
        <taxon>Acetobacterales</taxon>
        <taxon>Acetobacteraceae</taxon>
        <taxon>Bombella</taxon>
    </lineage>
</organism>
<evidence type="ECO:0000256" key="1">
    <source>
        <dbReference type="ARBA" id="ARBA00022801"/>
    </source>
</evidence>
<dbReference type="PANTHER" id="PTHR48081:SF6">
    <property type="entry name" value="PEPTIDASE S9 PROLYL OLIGOPEPTIDASE CATALYTIC DOMAIN-CONTAINING PROTEIN"/>
    <property type="match status" value="1"/>
</dbReference>
<evidence type="ECO:0000259" key="3">
    <source>
        <dbReference type="Pfam" id="PF00326"/>
    </source>
</evidence>
<protein>
    <submittedName>
        <fullName evidence="4">Alpha/beta hydrolase</fullName>
    </submittedName>
</protein>
<dbReference type="Pfam" id="PF00326">
    <property type="entry name" value="Peptidase_S9"/>
    <property type="match status" value="1"/>
</dbReference>
<feature type="signal peptide" evidence="2">
    <location>
        <begin position="1"/>
        <end position="21"/>
    </location>
</feature>
<dbReference type="InterPro" id="IPR029058">
    <property type="entry name" value="AB_hydrolase_fold"/>
</dbReference>
<evidence type="ECO:0000256" key="2">
    <source>
        <dbReference type="SAM" id="SignalP"/>
    </source>
</evidence>
<dbReference type="GO" id="GO:0016787">
    <property type="term" value="F:hydrolase activity"/>
    <property type="evidence" value="ECO:0007669"/>
    <property type="project" value="UniProtKB-KW"/>
</dbReference>
<dbReference type="RefSeq" id="WP_182041616.1">
    <property type="nucleotide sequence ID" value="NZ_PDLY01000005.1"/>
</dbReference>
<dbReference type="SUPFAM" id="SSF53474">
    <property type="entry name" value="alpha/beta-Hydrolases"/>
    <property type="match status" value="1"/>
</dbReference>
<keyword evidence="5" id="KW-1185">Reference proteome</keyword>
<sequence>MPGRRRAFLKCCSFLPAAALAGAVERCHAGRRPDVRGLLGDVSDFHPLWEQGGSASVEQVHVAHGGRVSGIRCPGLHVIRPVRPNGATVIIAAGGGYGHLAIGHEALPAARWLVSLGITAAILFYRLPEEGWTEGMEAPMADAQQVLHLLRSGKIGRNIDAQRVAFLGFSAGGHLLGLTALQGVMVPPALLMLLYPVVSVAPPFTGSRTSRICLGHDHLEERAFRWSLPPHVRADAPSLFLAHAVDDPIVSPEQAALLVQAYQRQHRPCEEHHFPVGGHGFGMGDRNGPTGQWPALAESWMRRQGFI</sequence>
<keyword evidence="2" id="KW-0732">Signal</keyword>
<dbReference type="EMBL" id="PDLY01000005">
    <property type="protein sequence ID" value="MBA5728054.1"/>
    <property type="molecule type" value="Genomic_DNA"/>
</dbReference>